<feature type="compositionally biased region" description="Polar residues" evidence="1">
    <location>
        <begin position="205"/>
        <end position="219"/>
    </location>
</feature>
<dbReference type="RefSeq" id="WP_066667903.1">
    <property type="nucleotide sequence ID" value="NZ_LYVF01000137.1"/>
</dbReference>
<sequence>MELLEQLNRFSPAEQEEFTRVVNRLLACTFITRKNEDNRRDYYFTERHEDLLRDYLKLGGWNLEGDRAFGIYRVYSEFAYNRLRLKLEESIIILILRLCYEEKRRQINLTENIMVTVREIQDKYTALKIRNRPIDKKTLRETVGLLKRFNILRVLDGEVTDPDCRLEVFPTILFALRVEDIRQVYEKLDTYRHDGGEEPEDRAQVEQQAGTGTETELVP</sequence>
<accession>A0A1B7LFE9</accession>
<proteinExistence type="predicted"/>
<dbReference type="STRING" id="1838280.A6M21_09390"/>
<dbReference type="AlphaFoldDB" id="A0A1B7LFE9"/>
<feature type="compositionally biased region" description="Basic and acidic residues" evidence="1">
    <location>
        <begin position="192"/>
        <end position="204"/>
    </location>
</feature>
<evidence type="ECO:0000313" key="3">
    <source>
        <dbReference type="Proteomes" id="UP000078532"/>
    </source>
</evidence>
<comment type="caution">
    <text evidence="2">The sequence shown here is derived from an EMBL/GenBank/DDBJ whole genome shotgun (WGS) entry which is preliminary data.</text>
</comment>
<protein>
    <recommendedName>
        <fullName evidence="4">DUF4194 domain-containing protein</fullName>
    </recommendedName>
</protein>
<dbReference type="Proteomes" id="UP000078532">
    <property type="component" value="Unassembled WGS sequence"/>
</dbReference>
<evidence type="ECO:0008006" key="4">
    <source>
        <dbReference type="Google" id="ProtNLM"/>
    </source>
</evidence>
<keyword evidence="3" id="KW-1185">Reference proteome</keyword>
<gene>
    <name evidence="2" type="ORF">A6M21_09390</name>
</gene>
<organism evidence="2 3">
    <name type="scientific">Desulfotomaculum copahuensis</name>
    <dbReference type="NCBI Taxonomy" id="1838280"/>
    <lineage>
        <taxon>Bacteria</taxon>
        <taxon>Bacillati</taxon>
        <taxon>Bacillota</taxon>
        <taxon>Clostridia</taxon>
        <taxon>Eubacteriales</taxon>
        <taxon>Desulfotomaculaceae</taxon>
        <taxon>Desulfotomaculum</taxon>
    </lineage>
</organism>
<feature type="region of interest" description="Disordered" evidence="1">
    <location>
        <begin position="192"/>
        <end position="219"/>
    </location>
</feature>
<dbReference type="Pfam" id="PF13835">
    <property type="entry name" value="DUF4194"/>
    <property type="match status" value="1"/>
</dbReference>
<dbReference type="OrthoDB" id="160982at2"/>
<dbReference type="EMBL" id="LYVF01000137">
    <property type="protein sequence ID" value="OAT82348.1"/>
    <property type="molecule type" value="Genomic_DNA"/>
</dbReference>
<name>A0A1B7LFE9_9FIRM</name>
<dbReference type="InterPro" id="IPR025449">
    <property type="entry name" value="JetB"/>
</dbReference>
<evidence type="ECO:0000313" key="2">
    <source>
        <dbReference type="EMBL" id="OAT82348.1"/>
    </source>
</evidence>
<reference evidence="2 3" key="1">
    <citation type="submission" date="2016-04" db="EMBL/GenBank/DDBJ databases">
        <authorList>
            <person name="Evans L.H."/>
            <person name="Alamgir A."/>
            <person name="Owens N."/>
            <person name="Weber N.D."/>
            <person name="Virtaneva K."/>
            <person name="Barbian K."/>
            <person name="Babar A."/>
            <person name="Rosenke K."/>
        </authorList>
    </citation>
    <scope>NUCLEOTIDE SEQUENCE [LARGE SCALE GENOMIC DNA]</scope>
    <source>
        <strain evidence="2 3">LMa1</strain>
    </source>
</reference>
<evidence type="ECO:0000256" key="1">
    <source>
        <dbReference type="SAM" id="MobiDB-lite"/>
    </source>
</evidence>